<dbReference type="PROSITE" id="PS51186">
    <property type="entry name" value="GNAT"/>
    <property type="match status" value="1"/>
</dbReference>
<dbReference type="SUPFAM" id="SSF55729">
    <property type="entry name" value="Acyl-CoA N-acyltransferases (Nat)"/>
    <property type="match status" value="1"/>
</dbReference>
<evidence type="ECO:0000313" key="2">
    <source>
        <dbReference type="EMBL" id="PWW80977.1"/>
    </source>
</evidence>
<evidence type="ECO:0000313" key="3">
    <source>
        <dbReference type="Proteomes" id="UP000246278"/>
    </source>
</evidence>
<reference evidence="3" key="1">
    <citation type="submission" date="2017-10" db="EMBL/GenBank/DDBJ databases">
        <authorList>
            <person name="Gaisin V.A."/>
            <person name="Rysina M.S."/>
            <person name="Grouzdev D.S."/>
        </authorList>
    </citation>
    <scope>NUCLEOTIDE SEQUENCE [LARGE SCALE GENOMIC DNA]</scope>
    <source>
        <strain evidence="3">V1</strain>
    </source>
</reference>
<dbReference type="OrthoDB" id="9799681at2"/>
<dbReference type="EMBL" id="PDNZ01000013">
    <property type="protein sequence ID" value="PWW80977.1"/>
    <property type="molecule type" value="Genomic_DNA"/>
</dbReference>
<sequence length="241" mass="27308">MIEDVVVEPMTEEFILWRCLHGGPLSRDTIDQWSSGDKTPWKRYRDRNTAFLVKLTRTYGACAILARDGDRIVGHLRFYPKSVCCKEGAGGLCLQQDFPASPAEGFSDSDFLEPAQIEDRTLVVHCLMTGSPQQKENPYQRKGIGTCMVNALIEWAKVNGWERIEAGSFEDLPIIYDITGSAGHTFWEKMGFRLVDRHPHPDLQDRSRFGEFIKALEEQAKSIGIPPERATDRLVMCLDLT</sequence>
<dbReference type="Proteomes" id="UP000246278">
    <property type="component" value="Unassembled WGS sequence"/>
</dbReference>
<dbReference type="AlphaFoldDB" id="A0A317T5C2"/>
<name>A0A317T5C2_9CHLB</name>
<comment type="caution">
    <text evidence="2">The sequence shown here is derived from an EMBL/GenBank/DDBJ whole genome shotgun (WGS) entry which is preliminary data.</text>
</comment>
<gene>
    <name evidence="2" type="ORF">CR164_12705</name>
</gene>
<dbReference type="RefSeq" id="WP_110024375.1">
    <property type="nucleotide sequence ID" value="NZ_PDNZ01000013.1"/>
</dbReference>
<proteinExistence type="predicted"/>
<dbReference type="GO" id="GO:0016747">
    <property type="term" value="F:acyltransferase activity, transferring groups other than amino-acyl groups"/>
    <property type="evidence" value="ECO:0007669"/>
    <property type="project" value="InterPro"/>
</dbReference>
<keyword evidence="3" id="KW-1185">Reference proteome</keyword>
<dbReference type="CDD" id="cd04301">
    <property type="entry name" value="NAT_SF"/>
    <property type="match status" value="1"/>
</dbReference>
<organism evidence="2 3">
    <name type="scientific">Prosthecochloris marina</name>
    <dbReference type="NCBI Taxonomy" id="2017681"/>
    <lineage>
        <taxon>Bacteria</taxon>
        <taxon>Pseudomonadati</taxon>
        <taxon>Chlorobiota</taxon>
        <taxon>Chlorobiia</taxon>
        <taxon>Chlorobiales</taxon>
        <taxon>Chlorobiaceae</taxon>
        <taxon>Prosthecochloris</taxon>
    </lineage>
</organism>
<dbReference type="InterPro" id="IPR000182">
    <property type="entry name" value="GNAT_dom"/>
</dbReference>
<feature type="domain" description="N-acetyltransferase" evidence="1">
    <location>
        <begin position="139"/>
        <end position="217"/>
    </location>
</feature>
<dbReference type="InterPro" id="IPR016181">
    <property type="entry name" value="Acyl_CoA_acyltransferase"/>
</dbReference>
<evidence type="ECO:0000259" key="1">
    <source>
        <dbReference type="PROSITE" id="PS51186"/>
    </source>
</evidence>
<protein>
    <recommendedName>
        <fullName evidence="1">N-acetyltransferase domain-containing protein</fullName>
    </recommendedName>
</protein>
<dbReference type="Gene3D" id="3.40.630.30">
    <property type="match status" value="1"/>
</dbReference>
<accession>A0A317T5C2</accession>